<dbReference type="EMBL" id="QPJT01000036">
    <property type="protein sequence ID" value="RCX09343.1"/>
    <property type="molecule type" value="Genomic_DNA"/>
</dbReference>
<accession>A0A369AJS5</accession>
<evidence type="ECO:0008006" key="3">
    <source>
        <dbReference type="Google" id="ProtNLM"/>
    </source>
</evidence>
<organism evidence="1 2">
    <name type="scientific">Anaerobacterium chartisolvens</name>
    <dbReference type="NCBI Taxonomy" id="1297424"/>
    <lineage>
        <taxon>Bacteria</taxon>
        <taxon>Bacillati</taxon>
        <taxon>Bacillota</taxon>
        <taxon>Clostridia</taxon>
        <taxon>Eubacteriales</taxon>
        <taxon>Oscillospiraceae</taxon>
        <taxon>Anaerobacterium</taxon>
    </lineage>
</organism>
<comment type="caution">
    <text evidence="1">The sequence shown here is derived from an EMBL/GenBank/DDBJ whole genome shotgun (WGS) entry which is preliminary data.</text>
</comment>
<reference evidence="1 2" key="1">
    <citation type="submission" date="2018-07" db="EMBL/GenBank/DDBJ databases">
        <title>Genomic Encyclopedia of Type Strains, Phase IV (KMG-IV): sequencing the most valuable type-strain genomes for metagenomic binning, comparative biology and taxonomic classification.</title>
        <authorList>
            <person name="Goeker M."/>
        </authorList>
    </citation>
    <scope>NUCLEOTIDE SEQUENCE [LARGE SCALE GENOMIC DNA]</scope>
    <source>
        <strain evidence="1 2">DSM 27016</strain>
    </source>
</reference>
<protein>
    <recommendedName>
        <fullName evidence="3">L-2-amino-thiazoline-4-carboxylic acid hydrolase-like protein</fullName>
    </recommendedName>
</protein>
<dbReference type="RefSeq" id="WP_114299890.1">
    <property type="nucleotide sequence ID" value="NZ_QPJT01000036.1"/>
</dbReference>
<name>A0A369AJS5_9FIRM</name>
<proteinExistence type="predicted"/>
<sequence length="146" mass="17247">MAPIKEWFGAYNVIFRWFEKNYGKEALTEYWRFLAESCFQETIERFKEGGLNEIDSYFREIFETDGGEYTSSLSENLLLCEIKKCPDHDFMKGSDNPCFKPIEDYCRHHDIINSVIAQKAGFSFCMSECSGEGQCRWMFKRQGRDF</sequence>
<evidence type="ECO:0000313" key="1">
    <source>
        <dbReference type="EMBL" id="RCX09343.1"/>
    </source>
</evidence>
<gene>
    <name evidence="1" type="ORF">DFR58_13619</name>
</gene>
<keyword evidence="2" id="KW-1185">Reference proteome</keyword>
<dbReference type="OrthoDB" id="190226at2"/>
<dbReference type="AlphaFoldDB" id="A0A369AJS5"/>
<dbReference type="Proteomes" id="UP000253034">
    <property type="component" value="Unassembled WGS sequence"/>
</dbReference>
<evidence type="ECO:0000313" key="2">
    <source>
        <dbReference type="Proteomes" id="UP000253034"/>
    </source>
</evidence>